<dbReference type="SUPFAM" id="SSF111369">
    <property type="entry name" value="HlyD-like secretion proteins"/>
    <property type="match status" value="2"/>
</dbReference>
<proteinExistence type="predicted"/>
<dbReference type="InterPro" id="IPR050465">
    <property type="entry name" value="UPF0194_transport"/>
</dbReference>
<keyword evidence="5" id="KW-0732">Signal</keyword>
<dbReference type="PANTHER" id="PTHR32347">
    <property type="entry name" value="EFFLUX SYSTEM COMPONENT YKNX-RELATED"/>
    <property type="match status" value="1"/>
</dbReference>
<comment type="subcellular location">
    <subcellularLocation>
        <location evidence="1">Cell envelope</location>
    </subcellularLocation>
</comment>
<evidence type="ECO:0000256" key="3">
    <source>
        <dbReference type="SAM" id="Coils"/>
    </source>
</evidence>
<evidence type="ECO:0000313" key="8">
    <source>
        <dbReference type="Proteomes" id="UP000222916"/>
    </source>
</evidence>
<dbReference type="AlphaFoldDB" id="A0A2D1QBQ4"/>
<dbReference type="Proteomes" id="UP000222916">
    <property type="component" value="Chromosome"/>
</dbReference>
<evidence type="ECO:0000313" key="7">
    <source>
        <dbReference type="EMBL" id="ATP07657.1"/>
    </source>
</evidence>
<protein>
    <recommendedName>
        <fullName evidence="6">YbhG-like alpha-helical hairpin domain-containing protein</fullName>
    </recommendedName>
</protein>
<evidence type="ECO:0000259" key="6">
    <source>
        <dbReference type="Pfam" id="PF25881"/>
    </source>
</evidence>
<keyword evidence="2 3" id="KW-0175">Coiled coil</keyword>
<gene>
    <name evidence="7" type="ORF">Asalp_04040</name>
</gene>
<name>A0A2D1QBQ4_AERSA</name>
<feature type="coiled-coil region" evidence="3">
    <location>
        <begin position="173"/>
        <end position="200"/>
    </location>
</feature>
<feature type="signal peptide" evidence="5">
    <location>
        <begin position="1"/>
        <end position="19"/>
    </location>
</feature>
<evidence type="ECO:0000256" key="1">
    <source>
        <dbReference type="ARBA" id="ARBA00004196"/>
    </source>
</evidence>
<accession>A0A2D1QBQ4</accession>
<dbReference type="RefSeq" id="WP_099368883.1">
    <property type="nucleotide sequence ID" value="NZ_ARYZ02000013.1"/>
</dbReference>
<feature type="region of interest" description="Disordered" evidence="4">
    <location>
        <begin position="304"/>
        <end position="324"/>
    </location>
</feature>
<feature type="coiled-coil region" evidence="3">
    <location>
        <begin position="102"/>
        <end position="129"/>
    </location>
</feature>
<evidence type="ECO:0000256" key="4">
    <source>
        <dbReference type="SAM" id="MobiDB-lite"/>
    </source>
</evidence>
<dbReference type="GO" id="GO:0030313">
    <property type="term" value="C:cell envelope"/>
    <property type="evidence" value="ECO:0007669"/>
    <property type="project" value="UniProtKB-SubCell"/>
</dbReference>
<dbReference type="InterPro" id="IPR059052">
    <property type="entry name" value="HH_YbhG-like"/>
</dbReference>
<organism evidence="7 8">
    <name type="scientific">Aeromonas salmonicida subsp. pectinolytica 34mel</name>
    <dbReference type="NCBI Taxonomy" id="1324960"/>
    <lineage>
        <taxon>Bacteria</taxon>
        <taxon>Pseudomonadati</taxon>
        <taxon>Pseudomonadota</taxon>
        <taxon>Gammaproteobacteria</taxon>
        <taxon>Aeromonadales</taxon>
        <taxon>Aeromonadaceae</taxon>
        <taxon>Aeromonas</taxon>
    </lineage>
</organism>
<feature type="domain" description="YbhG-like alpha-helical hairpin" evidence="6">
    <location>
        <begin position="67"/>
        <end position="195"/>
    </location>
</feature>
<dbReference type="PANTHER" id="PTHR32347:SF29">
    <property type="entry name" value="UPF0194 MEMBRANE PROTEIN YBHG"/>
    <property type="match status" value="1"/>
</dbReference>
<dbReference type="Gene3D" id="1.10.287.470">
    <property type="entry name" value="Helix hairpin bin"/>
    <property type="match status" value="1"/>
</dbReference>
<dbReference type="EMBL" id="CP022426">
    <property type="protein sequence ID" value="ATP07657.1"/>
    <property type="molecule type" value="Genomic_DNA"/>
</dbReference>
<feature type="chain" id="PRO_5014437637" description="YbhG-like alpha-helical hairpin domain-containing protein" evidence="5">
    <location>
        <begin position="20"/>
        <end position="324"/>
    </location>
</feature>
<dbReference type="OrthoDB" id="8558741at2"/>
<dbReference type="Gene3D" id="2.40.30.170">
    <property type="match status" value="1"/>
</dbReference>
<dbReference type="Gene3D" id="2.40.50.100">
    <property type="match status" value="1"/>
</dbReference>
<dbReference type="Pfam" id="PF25881">
    <property type="entry name" value="HH_YBHG"/>
    <property type="match status" value="1"/>
</dbReference>
<dbReference type="PROSITE" id="PS51257">
    <property type="entry name" value="PROKAR_LIPOPROTEIN"/>
    <property type="match status" value="1"/>
</dbReference>
<evidence type="ECO:0000256" key="5">
    <source>
        <dbReference type="SAM" id="SignalP"/>
    </source>
</evidence>
<evidence type="ECO:0000256" key="2">
    <source>
        <dbReference type="ARBA" id="ARBA00023054"/>
    </source>
</evidence>
<sequence>MSILRHCLLPLGLFSLLTACQPQVSTTALGTLERDRVLLTATASEIIRALPVAQGSMVEEGTLLARLDDRRQQAVLARARAGEAQARAALARMTNGERPEDIAAARANLDKAEANVRESERNFVRIDRLVRQKLVSPADLDKARALRDGALAEQDGARQQLDKLARGVRSEDIDEADAALQAASAEVALAERELADLSITATRSGRLDSLPYHIGERVSVGAVLAAIQADQAPYARVYVPEPSLASYRIGQPVRVVVDGVAEPLTGRLRWISKEPAFTPYYALNEQDRARLVYLAEIDLPDGAQELPSGLPLQADPGDERRAHE</sequence>
<reference evidence="8" key="1">
    <citation type="journal article" date="2018" name="BMC Genomics">
        <title>The complete and fully assembled genome sequence of Aeromonas salmonicida subsp. pectinolytica and its comparative analysis with other Aeromonas species: investigation of the mobilome in environmental and pathogenic strains.</title>
        <authorList>
            <person name="Pfeiffer F."/>
            <person name="Zamora-Lagos M.A."/>
            <person name="Blettinger M."/>
            <person name="Yeroslaviz A."/>
            <person name="Dahl A."/>
            <person name="Gruber S."/>
            <person name="Habermann B.H."/>
        </authorList>
    </citation>
    <scope>NUCLEOTIDE SEQUENCE [LARGE SCALE GENOMIC DNA]</scope>
    <source>
        <strain evidence="8">34mel</strain>
    </source>
</reference>